<name>A0A0F9L651_9ZZZZ</name>
<comment type="caution">
    <text evidence="1">The sequence shown here is derived from an EMBL/GenBank/DDBJ whole genome shotgun (WGS) entry which is preliminary data.</text>
</comment>
<evidence type="ECO:0000313" key="1">
    <source>
        <dbReference type="EMBL" id="KKM23100.1"/>
    </source>
</evidence>
<sequence length="84" mass="9590">MNENDIAVVKGRGRNSRMEYINVMSGLRAAFRGERCYFCRKTIGGEGYGHQILVDSGERHATHHLCLKRAKDRAVALLQQRERS</sequence>
<protein>
    <submittedName>
        <fullName evidence="1">Uncharacterized protein</fullName>
    </submittedName>
</protein>
<organism evidence="1">
    <name type="scientific">marine sediment metagenome</name>
    <dbReference type="NCBI Taxonomy" id="412755"/>
    <lineage>
        <taxon>unclassified sequences</taxon>
        <taxon>metagenomes</taxon>
        <taxon>ecological metagenomes</taxon>
    </lineage>
</organism>
<dbReference type="EMBL" id="LAZR01013198">
    <property type="protein sequence ID" value="KKM23100.1"/>
    <property type="molecule type" value="Genomic_DNA"/>
</dbReference>
<proteinExistence type="predicted"/>
<reference evidence="1" key="1">
    <citation type="journal article" date="2015" name="Nature">
        <title>Complex archaea that bridge the gap between prokaryotes and eukaryotes.</title>
        <authorList>
            <person name="Spang A."/>
            <person name="Saw J.H."/>
            <person name="Jorgensen S.L."/>
            <person name="Zaremba-Niedzwiedzka K."/>
            <person name="Martijn J."/>
            <person name="Lind A.E."/>
            <person name="van Eijk R."/>
            <person name="Schleper C."/>
            <person name="Guy L."/>
            <person name="Ettema T.J."/>
        </authorList>
    </citation>
    <scope>NUCLEOTIDE SEQUENCE</scope>
</reference>
<dbReference type="AlphaFoldDB" id="A0A0F9L651"/>
<gene>
    <name evidence="1" type="ORF">LCGC14_1618580</name>
</gene>
<accession>A0A0F9L651</accession>